<keyword evidence="3" id="KW-1185">Reference proteome</keyword>
<dbReference type="InterPro" id="IPR002513">
    <property type="entry name" value="Tn3_Tnp_DDE_dom"/>
</dbReference>
<dbReference type="RefSeq" id="WP_226179796.1">
    <property type="nucleotide sequence ID" value="NZ_JAJADR010000010.1"/>
</dbReference>
<sequence length="87" mass="9986">MHQFTRAVFNSQNGQFRFVGKEEQQVADACKRLVQDVIVCWNCYYLNQQLCKLHLPSGWLADAIARMSPVSWQHIDLQGEFDISGLG</sequence>
<organism evidence="2 3">
    <name type="scientific">Hymenobacter lucidus</name>
    <dbReference type="NCBI Taxonomy" id="2880930"/>
    <lineage>
        <taxon>Bacteria</taxon>
        <taxon>Pseudomonadati</taxon>
        <taxon>Bacteroidota</taxon>
        <taxon>Cytophagia</taxon>
        <taxon>Cytophagales</taxon>
        <taxon>Hymenobacteraceae</taxon>
        <taxon>Hymenobacter</taxon>
    </lineage>
</organism>
<accession>A0ABS8AXZ7</accession>
<comment type="caution">
    <text evidence="2">The sequence shown here is derived from an EMBL/GenBank/DDBJ whole genome shotgun (WGS) entry which is preliminary data.</text>
</comment>
<dbReference type="Pfam" id="PF01526">
    <property type="entry name" value="DDE_Tnp_Tn3"/>
    <property type="match status" value="1"/>
</dbReference>
<reference evidence="2" key="1">
    <citation type="submission" date="2021-10" db="EMBL/GenBank/DDBJ databases">
        <authorList>
            <person name="Dean J.D."/>
            <person name="Kim M.K."/>
            <person name="Newey C.N."/>
            <person name="Stoker T.S."/>
            <person name="Thompson D.W."/>
            <person name="Grose J.H."/>
        </authorList>
    </citation>
    <scope>NUCLEOTIDE SEQUENCE</scope>
    <source>
        <strain evidence="2">BT178</strain>
    </source>
</reference>
<name>A0ABS8AXZ7_9BACT</name>
<feature type="domain" description="Tn3 transposase DDE" evidence="1">
    <location>
        <begin position="1"/>
        <end position="81"/>
    </location>
</feature>
<evidence type="ECO:0000259" key="1">
    <source>
        <dbReference type="Pfam" id="PF01526"/>
    </source>
</evidence>
<protein>
    <submittedName>
        <fullName evidence="2">Transposase</fullName>
    </submittedName>
</protein>
<proteinExistence type="predicted"/>
<evidence type="ECO:0000313" key="3">
    <source>
        <dbReference type="Proteomes" id="UP001165296"/>
    </source>
</evidence>
<evidence type="ECO:0000313" key="2">
    <source>
        <dbReference type="EMBL" id="MCB2410671.1"/>
    </source>
</evidence>
<dbReference type="EMBL" id="JAJADR010000010">
    <property type="protein sequence ID" value="MCB2410671.1"/>
    <property type="molecule type" value="Genomic_DNA"/>
</dbReference>
<gene>
    <name evidence="2" type="ORF">LGH74_21970</name>
</gene>
<dbReference type="Proteomes" id="UP001165296">
    <property type="component" value="Unassembled WGS sequence"/>
</dbReference>